<keyword evidence="2" id="KW-1185">Reference proteome</keyword>
<reference evidence="1 2" key="1">
    <citation type="submission" date="2019-04" db="EMBL/GenBank/DDBJ databases">
        <title>Chromosome genome assembly for Takifugu flavidus.</title>
        <authorList>
            <person name="Xiao S."/>
        </authorList>
    </citation>
    <scope>NUCLEOTIDE SEQUENCE [LARGE SCALE GENOMIC DNA]</scope>
    <source>
        <strain evidence="1">HTHZ2018</strain>
        <tissue evidence="1">Muscle</tissue>
    </source>
</reference>
<dbReference type="EMBL" id="RHFK02000022">
    <property type="protein sequence ID" value="TWW55985.1"/>
    <property type="molecule type" value="Genomic_DNA"/>
</dbReference>
<dbReference type="Proteomes" id="UP000324091">
    <property type="component" value="Chromosome 9"/>
</dbReference>
<proteinExistence type="predicted"/>
<sequence length="313" mass="35415">MVLFNHLSAARVNWHKSEALAVGRWTNGLPVLPQELAWRSDGLKYLGVFIGDGEFERRNWLDVLERVEGKIQKWKWLLPRMSYRGRTLVLNNLVTSVLWHRLNCAEPPLGLLEQLQARVLSFFWDGMHWVQQGVLHLPREEGGQGLIHLASRTATFRIQFIQREPIVNEARLNVSAEAALRLKAALHQTRTLLLQHVVAAAGPDLTGVEAVGSLLGIRSAQAAEGALQLWRNGLSERERRLLVDYGQGTEPDYEDPFPEIRLATHLGNLDGPLLRPSKTFSLQAVEKKTLYYDCVRVLNSRGLSNRNTSVWAD</sequence>
<gene>
    <name evidence="1" type="ORF">D4764_09G0010350</name>
</gene>
<name>A0A5C6MMR4_9TELE</name>
<evidence type="ECO:0000313" key="2">
    <source>
        <dbReference type="Proteomes" id="UP000324091"/>
    </source>
</evidence>
<comment type="caution">
    <text evidence="1">The sequence shown here is derived from an EMBL/GenBank/DDBJ whole genome shotgun (WGS) entry which is preliminary data.</text>
</comment>
<organism evidence="1 2">
    <name type="scientific">Takifugu flavidus</name>
    <name type="common">sansaifugu</name>
    <dbReference type="NCBI Taxonomy" id="433684"/>
    <lineage>
        <taxon>Eukaryota</taxon>
        <taxon>Metazoa</taxon>
        <taxon>Chordata</taxon>
        <taxon>Craniata</taxon>
        <taxon>Vertebrata</taxon>
        <taxon>Euteleostomi</taxon>
        <taxon>Actinopterygii</taxon>
        <taxon>Neopterygii</taxon>
        <taxon>Teleostei</taxon>
        <taxon>Neoteleostei</taxon>
        <taxon>Acanthomorphata</taxon>
        <taxon>Eupercaria</taxon>
        <taxon>Tetraodontiformes</taxon>
        <taxon>Tetradontoidea</taxon>
        <taxon>Tetraodontidae</taxon>
        <taxon>Takifugu</taxon>
    </lineage>
</organism>
<evidence type="ECO:0000313" key="1">
    <source>
        <dbReference type="EMBL" id="TWW55985.1"/>
    </source>
</evidence>
<protein>
    <submittedName>
        <fullName evidence="1">Uncharacterized protein</fullName>
    </submittedName>
</protein>
<dbReference type="AlphaFoldDB" id="A0A5C6MMR4"/>
<accession>A0A5C6MMR4</accession>